<dbReference type="Proteomes" id="UP000663828">
    <property type="component" value="Unassembled WGS sequence"/>
</dbReference>
<dbReference type="Pfam" id="PF01465">
    <property type="entry name" value="GRIP"/>
    <property type="match status" value="1"/>
</dbReference>
<name>A0A813PAN7_ADIRI</name>
<comment type="subcellular location">
    <subcellularLocation>
        <location evidence="2">Cytoplasm</location>
    </subcellularLocation>
    <subcellularLocation>
        <location evidence="1">Endomembrane system</location>
        <topology evidence="1">Peripheral membrane protein</topology>
    </subcellularLocation>
</comment>
<accession>A0A813PAN7</accession>
<evidence type="ECO:0000256" key="4">
    <source>
        <dbReference type="ARBA" id="ARBA00023054"/>
    </source>
</evidence>
<dbReference type="PANTHER" id="PTHR23157:SF25">
    <property type="entry name" value="GRIP AND COILED-COIL DOMAIN-CONTAINING PROTEIN 1"/>
    <property type="match status" value="1"/>
</dbReference>
<keyword evidence="10" id="KW-1185">Reference proteome</keyword>
<dbReference type="GO" id="GO:0005794">
    <property type="term" value="C:Golgi apparatus"/>
    <property type="evidence" value="ECO:0007669"/>
    <property type="project" value="TreeGrafter"/>
</dbReference>
<evidence type="ECO:0000313" key="9">
    <source>
        <dbReference type="EMBL" id="CAF0750675.1"/>
    </source>
</evidence>
<dbReference type="EMBL" id="CAJNOR010000011">
    <property type="protein sequence ID" value="CAF0750675.1"/>
    <property type="molecule type" value="Genomic_DNA"/>
</dbReference>
<evidence type="ECO:0000256" key="1">
    <source>
        <dbReference type="ARBA" id="ARBA00004184"/>
    </source>
</evidence>
<keyword evidence="4 6" id="KW-0175">Coiled coil</keyword>
<evidence type="ECO:0000259" key="8">
    <source>
        <dbReference type="PROSITE" id="PS50913"/>
    </source>
</evidence>
<proteinExistence type="predicted"/>
<comment type="caution">
    <text evidence="9">The sequence shown here is derived from an EMBL/GenBank/DDBJ whole genome shotgun (WGS) entry which is preliminary data.</text>
</comment>
<keyword evidence="3" id="KW-0963">Cytoplasm</keyword>
<dbReference type="Gene3D" id="1.10.220.60">
    <property type="entry name" value="GRIP domain"/>
    <property type="match status" value="1"/>
</dbReference>
<evidence type="ECO:0000313" key="10">
    <source>
        <dbReference type="Proteomes" id="UP000663828"/>
    </source>
</evidence>
<evidence type="ECO:0000256" key="6">
    <source>
        <dbReference type="SAM" id="Coils"/>
    </source>
</evidence>
<protein>
    <recommendedName>
        <fullName evidence="8">GRIP domain-containing protein</fullName>
    </recommendedName>
</protein>
<feature type="domain" description="GRIP" evidence="8">
    <location>
        <begin position="1195"/>
        <end position="1245"/>
    </location>
</feature>
<gene>
    <name evidence="9" type="ORF">XAT740_LOCUS402</name>
</gene>
<feature type="coiled-coil region" evidence="6">
    <location>
        <begin position="707"/>
        <end position="858"/>
    </location>
</feature>
<feature type="compositionally biased region" description="Polar residues" evidence="7">
    <location>
        <begin position="568"/>
        <end position="588"/>
    </location>
</feature>
<evidence type="ECO:0000256" key="5">
    <source>
        <dbReference type="ARBA" id="ARBA00023136"/>
    </source>
</evidence>
<evidence type="ECO:0000256" key="7">
    <source>
        <dbReference type="SAM" id="MobiDB-lite"/>
    </source>
</evidence>
<dbReference type="SMART" id="SM00755">
    <property type="entry name" value="Grip"/>
    <property type="match status" value="1"/>
</dbReference>
<feature type="coiled-coil region" evidence="6">
    <location>
        <begin position="604"/>
        <end position="681"/>
    </location>
</feature>
<dbReference type="PROSITE" id="PS50913">
    <property type="entry name" value="GRIP"/>
    <property type="match status" value="1"/>
</dbReference>
<feature type="coiled-coil region" evidence="6">
    <location>
        <begin position="939"/>
        <end position="1005"/>
    </location>
</feature>
<feature type="region of interest" description="Disordered" evidence="7">
    <location>
        <begin position="1074"/>
        <end position="1096"/>
    </location>
</feature>
<feature type="region of interest" description="Disordered" evidence="7">
    <location>
        <begin position="568"/>
        <end position="603"/>
    </location>
</feature>
<evidence type="ECO:0000256" key="2">
    <source>
        <dbReference type="ARBA" id="ARBA00004496"/>
    </source>
</evidence>
<organism evidence="9 10">
    <name type="scientific">Adineta ricciae</name>
    <name type="common">Rotifer</name>
    <dbReference type="NCBI Taxonomy" id="249248"/>
    <lineage>
        <taxon>Eukaryota</taxon>
        <taxon>Metazoa</taxon>
        <taxon>Spiralia</taxon>
        <taxon>Gnathifera</taxon>
        <taxon>Rotifera</taxon>
        <taxon>Eurotatoria</taxon>
        <taxon>Bdelloidea</taxon>
        <taxon>Adinetida</taxon>
        <taxon>Adinetidae</taxon>
        <taxon>Adineta</taxon>
    </lineage>
</organism>
<dbReference type="PANTHER" id="PTHR23157">
    <property type="entry name" value="GRIP AND COILED-COIL DOMAIN-CONTAINING PROTEIN 1"/>
    <property type="match status" value="1"/>
</dbReference>
<dbReference type="InterPro" id="IPR051952">
    <property type="entry name" value="Golgi-autophagy_related"/>
</dbReference>
<evidence type="ECO:0000256" key="3">
    <source>
        <dbReference type="ARBA" id="ARBA00022490"/>
    </source>
</evidence>
<keyword evidence="5" id="KW-0472">Membrane</keyword>
<feature type="coiled-coil region" evidence="6">
    <location>
        <begin position="1032"/>
        <end position="1070"/>
    </location>
</feature>
<feature type="compositionally biased region" description="Polar residues" evidence="7">
    <location>
        <begin position="1078"/>
        <end position="1087"/>
    </location>
</feature>
<sequence>MYRYSLIRHYRLFSFVVARFSSNQLKNFEQKTFDYFYTRRLKLFNGNQQQMSNHLHSQLQSLLRTSSINNQLIHLNSTKDFTENLSIEQLNDLLFFAYEHQIKLDLLTKRLIECVDPIHKQFSPHLFVELVNLLVLHQQKYYDYQTKVPNKTLENFLQTFELNLTIEQIKNIPLAELSLLCSAMYRLQMSLKNRQLLQSIGECLIEDETKKNLSAVDKQNFIKILTLSNYGKIEIADALANRFNQSFEQHLQSNLKSLSYEIVRMTMRIGLYFSMLRFYSERFFANCLKLIELEARTSTPSYRAKDTIQIMNMLIFMGYTKTYDKNYMHLIKTYDQMNHFEGKPDRLLDVLAPLAMVGHFPEDLLQRLFTKDNLSRLKDSRMKEKLFFVSQSQKLLCSPSRTLLDRDYLKSLPHHLYGSWSIEKRKRPYFSTLVERLMECVPNRSDVKSAFLLKHFKSPDIIVCSNDNADRYALEVLSEEEICANEPFRPLGLVQSKLRQLQELKYIPVIIYPNDTLYEIKTVREVFEWIRRRAESTEASLNLFTAYKNLQKEKEVLESTVRVLSTAASTVEPATTDNDGNASATENVESGAEGENSQPTVTEHQTLQEKLQTLQQNVTAIAEQKNHMERMFQTDKRKLKAENEELYKQLEEAKAENIIIKEKLDNEIKDLKNSLGQSQRDHGREVADCKVITRELQTLLCTERTKSETLEHQYDECRAKVVTLETQFDNLKKQYNALNNQYQAKLNELKDKDLVHVEELKRSKEKIAELIGKLNNLETKYTEQLRTESKRNELLEKKLNEASTEQAQKMSTTETQIAELSEQIGIIEKQRAQDQMVIQRLKERIAQLDMENSLLTKVSSTSIEQDDVIVTDDDTENHYDLDTLLKRISKLKVLIRMANDRFGQSLTIEDVLNIDREISSGAANSSGGNLSSENNKVLHSKCHEEIERLKAELEKYRNKTVAAFKAKAFKDTNTSKEHDDLRNQIDQLREKLANSQSLYNVENERHAQVVEKLESCLTNIREQHRHEMDQFLARKRTELNELECELEKQRERTMRLLSEKDRELETLRKQPDLIPTLNKDTSPSTVSDLKEEKHSEPTTIIGELFPRELSTSTIGGPMSPLPTADSNNILYFIQEQQLREQELMSLRKQRYELEMTIRDIHKKYSFEISQLQATNEQLNDDLEHIKLSTQRKEVLTKNEHNIDYIKNVFYHYLLANDTQVKHTMANALMTILHFSAKEKAKIENQKTNNTLTPGGWFTSK</sequence>
<dbReference type="InterPro" id="IPR000237">
    <property type="entry name" value="GRIP_dom"/>
</dbReference>
<dbReference type="AlphaFoldDB" id="A0A813PAN7"/>
<reference evidence="9" key="1">
    <citation type="submission" date="2021-02" db="EMBL/GenBank/DDBJ databases">
        <authorList>
            <person name="Nowell W R."/>
        </authorList>
    </citation>
    <scope>NUCLEOTIDE SEQUENCE</scope>
</reference>
<feature type="coiled-coil region" evidence="6">
    <location>
        <begin position="1161"/>
        <end position="1188"/>
    </location>
</feature>